<dbReference type="InterPro" id="IPR001708">
    <property type="entry name" value="YidC/ALB3/OXA1/COX18"/>
</dbReference>
<dbReference type="GO" id="GO:0016020">
    <property type="term" value="C:membrane"/>
    <property type="evidence" value="ECO:0007669"/>
    <property type="project" value="UniProtKB-SubCell"/>
</dbReference>
<dbReference type="CDD" id="cd20070">
    <property type="entry name" value="5TM_YidC_Alb3"/>
    <property type="match status" value="1"/>
</dbReference>
<protein>
    <recommendedName>
        <fullName evidence="7">Membrane insertase YidC/Oxa/ALB C-terminal domain-containing protein</fullName>
    </recommendedName>
</protein>
<dbReference type="PANTHER" id="PTHR12428">
    <property type="entry name" value="OXA1"/>
    <property type="match status" value="1"/>
</dbReference>
<reference evidence="9" key="1">
    <citation type="journal article" date="2023" name="Commun. Biol.">
        <title>Genome analysis of Parmales, the sister group of diatoms, reveals the evolutionary specialization of diatoms from phago-mixotrophs to photoautotrophs.</title>
        <authorList>
            <person name="Ban H."/>
            <person name="Sato S."/>
            <person name="Yoshikawa S."/>
            <person name="Yamada K."/>
            <person name="Nakamura Y."/>
            <person name="Ichinomiya M."/>
            <person name="Sato N."/>
            <person name="Blanc-Mathieu R."/>
            <person name="Endo H."/>
            <person name="Kuwata A."/>
            <person name="Ogata H."/>
        </authorList>
    </citation>
    <scope>NUCLEOTIDE SEQUENCE [LARGE SCALE GENOMIC DNA]</scope>
</reference>
<keyword evidence="4" id="KW-0472">Membrane</keyword>
<evidence type="ECO:0000256" key="3">
    <source>
        <dbReference type="ARBA" id="ARBA00022989"/>
    </source>
</evidence>
<proteinExistence type="inferred from homology"/>
<feature type="non-terminal residue" evidence="8">
    <location>
        <position position="430"/>
    </location>
</feature>
<dbReference type="InterPro" id="IPR028055">
    <property type="entry name" value="YidC/Oxa/ALB_C"/>
</dbReference>
<comment type="subcellular location">
    <subcellularLocation>
        <location evidence="1 5">Membrane</location>
        <topology evidence="1 5">Multi-pass membrane protein</topology>
    </subcellularLocation>
</comment>
<keyword evidence="2 5" id="KW-0812">Transmembrane</keyword>
<dbReference type="AlphaFoldDB" id="A0A9W7ADM0"/>
<dbReference type="EMBL" id="BLQM01000122">
    <property type="protein sequence ID" value="GMH66444.1"/>
    <property type="molecule type" value="Genomic_DNA"/>
</dbReference>
<gene>
    <name evidence="8" type="ORF">TL16_g04430</name>
</gene>
<keyword evidence="3" id="KW-1133">Transmembrane helix</keyword>
<evidence type="ECO:0000256" key="2">
    <source>
        <dbReference type="ARBA" id="ARBA00022692"/>
    </source>
</evidence>
<comment type="similarity">
    <text evidence="5">Belongs to the OXA1/ALB3/YidC family.</text>
</comment>
<dbReference type="InterPro" id="IPR047196">
    <property type="entry name" value="YidC_ALB_C"/>
</dbReference>
<feature type="domain" description="Membrane insertase YidC/Oxa/ALB C-terminal" evidence="7">
    <location>
        <begin position="109"/>
        <end position="330"/>
    </location>
</feature>
<dbReference type="Proteomes" id="UP001162640">
    <property type="component" value="Unassembled WGS sequence"/>
</dbReference>
<dbReference type="PANTHER" id="PTHR12428:SF14">
    <property type="entry name" value="ALBINO3-LIKE PROTEIN 1, CHLOROPLASTIC"/>
    <property type="match status" value="1"/>
</dbReference>
<sequence length="430" mass="48096">MRLLIWTALFTPSTSFFLPPTPSQSNLSPTRISPRSAPLSAIDPSHLDLLHSTSQFLADAAVATGDAVADPEKAGWWANYLQVFKGGLLFVHDKLVDPPLQSLGFEHNWGVSIGLFTFFVRSALVPLSFQQTKSAEYMKALKPYQTEIKEKFADNKDMQNRALSKLFEDANQNPLAGCFISLLQLPIFLGLYRSVTLLAKEGKIDEGFLWIPSLQGPVEAPTFRGMEWLTGGGKFPWEWHPTMGWEAALPFLIMPVALVLLQSFTMSVLTPAQDQEGMTEEEIEQLESSQRVLKFLPLMIGYFSLQVPAGLTIYWATSNFFSLLQTVVVKQYYKLNPPQIELPDYWDALDDVANMSDDQRREAAKAGISTGPKFEDLMDEAKFHVVVDRDAIPRREESESWKRVHANKGGKVAEQFVGWGVKSTEAAGVE</sequence>
<evidence type="ECO:0000256" key="5">
    <source>
        <dbReference type="RuleBase" id="RU003945"/>
    </source>
</evidence>
<name>A0A9W7ADM0_9STRA</name>
<organism evidence="8 9">
    <name type="scientific">Triparma laevis f. inornata</name>
    <dbReference type="NCBI Taxonomy" id="1714386"/>
    <lineage>
        <taxon>Eukaryota</taxon>
        <taxon>Sar</taxon>
        <taxon>Stramenopiles</taxon>
        <taxon>Ochrophyta</taxon>
        <taxon>Bolidophyceae</taxon>
        <taxon>Parmales</taxon>
        <taxon>Triparmaceae</taxon>
        <taxon>Triparma</taxon>
    </lineage>
</organism>
<dbReference type="GO" id="GO:0051205">
    <property type="term" value="P:protein insertion into membrane"/>
    <property type="evidence" value="ECO:0007669"/>
    <property type="project" value="TreeGrafter"/>
</dbReference>
<evidence type="ECO:0000256" key="4">
    <source>
        <dbReference type="ARBA" id="ARBA00023136"/>
    </source>
</evidence>
<evidence type="ECO:0000313" key="8">
    <source>
        <dbReference type="EMBL" id="GMH66444.1"/>
    </source>
</evidence>
<accession>A0A9W7ADM0</accession>
<dbReference type="Pfam" id="PF02096">
    <property type="entry name" value="60KD_IMP"/>
    <property type="match status" value="1"/>
</dbReference>
<feature type="chain" id="PRO_5040875860" description="Membrane insertase YidC/Oxa/ALB C-terminal domain-containing protein" evidence="6">
    <location>
        <begin position="16"/>
        <end position="430"/>
    </location>
</feature>
<evidence type="ECO:0000256" key="6">
    <source>
        <dbReference type="SAM" id="SignalP"/>
    </source>
</evidence>
<dbReference type="NCBIfam" id="TIGR03592">
    <property type="entry name" value="yidC_oxa1_cterm"/>
    <property type="match status" value="1"/>
</dbReference>
<evidence type="ECO:0000259" key="7">
    <source>
        <dbReference type="Pfam" id="PF02096"/>
    </source>
</evidence>
<comment type="caution">
    <text evidence="8">The sequence shown here is derived from an EMBL/GenBank/DDBJ whole genome shotgun (WGS) entry which is preliminary data.</text>
</comment>
<dbReference type="GO" id="GO:0032977">
    <property type="term" value="F:membrane insertase activity"/>
    <property type="evidence" value="ECO:0007669"/>
    <property type="project" value="InterPro"/>
</dbReference>
<feature type="non-terminal residue" evidence="8">
    <location>
        <position position="1"/>
    </location>
</feature>
<feature type="signal peptide" evidence="6">
    <location>
        <begin position="1"/>
        <end position="15"/>
    </location>
</feature>
<evidence type="ECO:0000256" key="1">
    <source>
        <dbReference type="ARBA" id="ARBA00004141"/>
    </source>
</evidence>
<evidence type="ECO:0000313" key="9">
    <source>
        <dbReference type="Proteomes" id="UP001162640"/>
    </source>
</evidence>
<keyword evidence="6" id="KW-0732">Signal</keyword>